<dbReference type="InterPro" id="IPR011004">
    <property type="entry name" value="Trimer_LpxA-like_sf"/>
</dbReference>
<gene>
    <name evidence="4" type="ORF">AC812_01065</name>
</gene>
<feature type="transmembrane region" description="Helical" evidence="2">
    <location>
        <begin position="169"/>
        <end position="190"/>
    </location>
</feature>
<feature type="signal peptide" evidence="3">
    <location>
        <begin position="1"/>
        <end position="26"/>
    </location>
</feature>
<dbReference type="AlphaFoldDB" id="A0A0P6X8X2"/>
<accession>A0A0P6X8X2</accession>
<dbReference type="STRING" id="360411.AC812_01065"/>
<reference evidence="4 5" key="1">
    <citation type="submission" date="2015-07" db="EMBL/GenBank/DDBJ databases">
        <title>Draft genome of Bellilinea caldifistulae DSM 17877.</title>
        <authorList>
            <person name="Hemp J."/>
            <person name="Ward L.M."/>
            <person name="Pace L.A."/>
            <person name="Fischer W.W."/>
        </authorList>
    </citation>
    <scope>NUCLEOTIDE SEQUENCE [LARGE SCALE GENOMIC DNA]</scope>
    <source>
        <strain evidence="4 5">GOMI-1</strain>
    </source>
</reference>
<evidence type="ECO:0000256" key="3">
    <source>
        <dbReference type="SAM" id="SignalP"/>
    </source>
</evidence>
<keyword evidence="5" id="KW-1185">Reference proteome</keyword>
<feature type="transmembrane region" description="Helical" evidence="2">
    <location>
        <begin position="238"/>
        <end position="258"/>
    </location>
</feature>
<dbReference type="RefSeq" id="WP_061917972.1">
    <property type="nucleotide sequence ID" value="NZ_DF967971.1"/>
</dbReference>
<sequence length="358" mass="37499">MKKIALYTLLIITFVLTLATPAVVLAQNPPPGGEQFNGDQLIFGENYVLRSSQTLNGSLVVLGGNAEIENGATVNGEIVIIGGNLQVSGRVNGDISAIGSNVYLDSTSFVQGDVQIIGGSVTTQAGSTITGSINRLKPQTMMFDFDRFEFTPFDDASPLRLFTSWMRDALANILRILAMAVLAVVVALLLPRPLRVIGNTIADQTLLSGGIGLLTMVVAPLILLVLVITILLIPVALIAMLVLAVAVLIGWIAVGFQIGERIATMLKTQWVEAVSAGIGTLILGLIVWLLGYLFCLGGIMSLLAASIGLGSIILTQFGTRPYPAPPTVVYVPASPPPTPPAAPSTSSEEGSPATPNEN</sequence>
<dbReference type="PATRIC" id="fig|360411.5.peg.1311"/>
<dbReference type="Proteomes" id="UP000050514">
    <property type="component" value="Unassembled WGS sequence"/>
</dbReference>
<keyword evidence="2" id="KW-1133">Transmembrane helix</keyword>
<dbReference type="SUPFAM" id="SSF51161">
    <property type="entry name" value="Trimeric LpxA-like enzymes"/>
    <property type="match status" value="1"/>
</dbReference>
<keyword evidence="3" id="KW-0732">Signal</keyword>
<comment type="caution">
    <text evidence="4">The sequence shown here is derived from an EMBL/GenBank/DDBJ whole genome shotgun (WGS) entry which is preliminary data.</text>
</comment>
<feature type="transmembrane region" description="Helical" evidence="2">
    <location>
        <begin position="270"/>
        <end position="290"/>
    </location>
</feature>
<protein>
    <recommendedName>
        <fullName evidence="6">Polymer-forming cytoskeletal protein</fullName>
    </recommendedName>
</protein>
<dbReference type="Gene3D" id="2.160.10.10">
    <property type="entry name" value="Hexapeptide repeat proteins"/>
    <property type="match status" value="1"/>
</dbReference>
<name>A0A0P6X8X2_9CHLR</name>
<evidence type="ECO:0008006" key="6">
    <source>
        <dbReference type="Google" id="ProtNLM"/>
    </source>
</evidence>
<evidence type="ECO:0000313" key="5">
    <source>
        <dbReference type="Proteomes" id="UP000050514"/>
    </source>
</evidence>
<proteinExistence type="predicted"/>
<feature type="chain" id="PRO_5006132928" description="Polymer-forming cytoskeletal protein" evidence="3">
    <location>
        <begin position="27"/>
        <end position="358"/>
    </location>
</feature>
<feature type="transmembrane region" description="Helical" evidence="2">
    <location>
        <begin position="211"/>
        <end position="232"/>
    </location>
</feature>
<keyword evidence="2" id="KW-0472">Membrane</keyword>
<evidence type="ECO:0000256" key="1">
    <source>
        <dbReference type="SAM" id="MobiDB-lite"/>
    </source>
</evidence>
<dbReference type="EMBL" id="LGHJ01000004">
    <property type="protein sequence ID" value="KPL78569.1"/>
    <property type="molecule type" value="Genomic_DNA"/>
</dbReference>
<feature type="compositionally biased region" description="Pro residues" evidence="1">
    <location>
        <begin position="333"/>
        <end position="342"/>
    </location>
</feature>
<feature type="compositionally biased region" description="Low complexity" evidence="1">
    <location>
        <begin position="343"/>
        <end position="358"/>
    </location>
</feature>
<keyword evidence="2" id="KW-0812">Transmembrane</keyword>
<feature type="region of interest" description="Disordered" evidence="1">
    <location>
        <begin position="333"/>
        <end position="358"/>
    </location>
</feature>
<organism evidence="4 5">
    <name type="scientific">Bellilinea caldifistulae</name>
    <dbReference type="NCBI Taxonomy" id="360411"/>
    <lineage>
        <taxon>Bacteria</taxon>
        <taxon>Bacillati</taxon>
        <taxon>Chloroflexota</taxon>
        <taxon>Anaerolineae</taxon>
        <taxon>Anaerolineales</taxon>
        <taxon>Anaerolineaceae</taxon>
        <taxon>Bellilinea</taxon>
    </lineage>
</organism>
<evidence type="ECO:0000313" key="4">
    <source>
        <dbReference type="EMBL" id="KPL78569.1"/>
    </source>
</evidence>
<feature type="transmembrane region" description="Helical" evidence="2">
    <location>
        <begin position="296"/>
        <end position="314"/>
    </location>
</feature>
<evidence type="ECO:0000256" key="2">
    <source>
        <dbReference type="SAM" id="Phobius"/>
    </source>
</evidence>